<comment type="caution">
    <text evidence="1">The sequence shown here is derived from an EMBL/GenBank/DDBJ whole genome shotgun (WGS) entry which is preliminary data.</text>
</comment>
<dbReference type="EMBL" id="JABSTQ010009318">
    <property type="protein sequence ID" value="KAG0430497.1"/>
    <property type="molecule type" value="Genomic_DNA"/>
</dbReference>
<feature type="non-terminal residue" evidence="1">
    <location>
        <position position="247"/>
    </location>
</feature>
<gene>
    <name evidence="1" type="ORF">HPB47_022624</name>
</gene>
<evidence type="ECO:0000313" key="2">
    <source>
        <dbReference type="Proteomes" id="UP000805193"/>
    </source>
</evidence>
<proteinExistence type="predicted"/>
<feature type="non-terminal residue" evidence="1">
    <location>
        <position position="1"/>
    </location>
</feature>
<organism evidence="1 2">
    <name type="scientific">Ixodes persulcatus</name>
    <name type="common">Taiga tick</name>
    <dbReference type="NCBI Taxonomy" id="34615"/>
    <lineage>
        <taxon>Eukaryota</taxon>
        <taxon>Metazoa</taxon>
        <taxon>Ecdysozoa</taxon>
        <taxon>Arthropoda</taxon>
        <taxon>Chelicerata</taxon>
        <taxon>Arachnida</taxon>
        <taxon>Acari</taxon>
        <taxon>Parasitiformes</taxon>
        <taxon>Ixodida</taxon>
        <taxon>Ixodoidea</taxon>
        <taxon>Ixodidae</taxon>
        <taxon>Ixodinae</taxon>
        <taxon>Ixodes</taxon>
    </lineage>
</organism>
<sequence>RDKLHDTKFFTRSTTVAHREALHYFHFSSASAEAEDSTSPGPPAPGIPARRLGFGALYAATSLSHEKRRSERARRYVLARVAPSPNTPGFRAGLIDQHPGNGRLSSSAHARSRLVYALKKDTPRSPLGVPVAKEEKRIIMSKPARCSADASVAAGDRSPVLRRTRKETMVVSRSTQLSCFLGVLLVFLAFVHRGWAIYCWRCNSAYDPNCADPFNNITSDLVNCDMRSREHLPPEKKAVVCRKIVQK</sequence>
<evidence type="ECO:0000313" key="1">
    <source>
        <dbReference type="EMBL" id="KAG0430497.1"/>
    </source>
</evidence>
<dbReference type="Proteomes" id="UP000805193">
    <property type="component" value="Unassembled WGS sequence"/>
</dbReference>
<accession>A0AC60Q9W4</accession>
<name>A0AC60Q9W4_IXOPE</name>
<protein>
    <submittedName>
        <fullName evidence="1">Uncharacterized protein</fullName>
    </submittedName>
</protein>
<reference evidence="1 2" key="1">
    <citation type="journal article" date="2020" name="Cell">
        <title>Large-Scale Comparative Analyses of Tick Genomes Elucidate Their Genetic Diversity and Vector Capacities.</title>
        <authorList>
            <consortium name="Tick Genome and Microbiome Consortium (TIGMIC)"/>
            <person name="Jia N."/>
            <person name="Wang J."/>
            <person name="Shi W."/>
            <person name="Du L."/>
            <person name="Sun Y."/>
            <person name="Zhan W."/>
            <person name="Jiang J.F."/>
            <person name="Wang Q."/>
            <person name="Zhang B."/>
            <person name="Ji P."/>
            <person name="Bell-Sakyi L."/>
            <person name="Cui X.M."/>
            <person name="Yuan T.T."/>
            <person name="Jiang B.G."/>
            <person name="Yang W.F."/>
            <person name="Lam T.T."/>
            <person name="Chang Q.C."/>
            <person name="Ding S.J."/>
            <person name="Wang X.J."/>
            <person name="Zhu J.G."/>
            <person name="Ruan X.D."/>
            <person name="Zhao L."/>
            <person name="Wei J.T."/>
            <person name="Ye R.Z."/>
            <person name="Que T.C."/>
            <person name="Du C.H."/>
            <person name="Zhou Y.H."/>
            <person name="Cheng J.X."/>
            <person name="Dai P.F."/>
            <person name="Guo W.B."/>
            <person name="Han X.H."/>
            <person name="Huang E.J."/>
            <person name="Li L.F."/>
            <person name="Wei W."/>
            <person name="Gao Y.C."/>
            <person name="Liu J.Z."/>
            <person name="Shao H.Z."/>
            <person name="Wang X."/>
            <person name="Wang C.C."/>
            <person name="Yang T.C."/>
            <person name="Huo Q.B."/>
            <person name="Li W."/>
            <person name="Chen H.Y."/>
            <person name="Chen S.E."/>
            <person name="Zhou L.G."/>
            <person name="Ni X.B."/>
            <person name="Tian J.H."/>
            <person name="Sheng Y."/>
            <person name="Liu T."/>
            <person name="Pan Y.S."/>
            <person name="Xia L.Y."/>
            <person name="Li J."/>
            <person name="Zhao F."/>
            <person name="Cao W.C."/>
        </authorList>
    </citation>
    <scope>NUCLEOTIDE SEQUENCE [LARGE SCALE GENOMIC DNA]</scope>
    <source>
        <strain evidence="1">Iper-2018</strain>
    </source>
</reference>
<keyword evidence="2" id="KW-1185">Reference proteome</keyword>